<dbReference type="InterPro" id="IPR051687">
    <property type="entry name" value="Peroxisomal_Beta-Oxidation"/>
</dbReference>
<organism evidence="3 4">
    <name type="scientific">Streptomyces beijiangensis</name>
    <dbReference type="NCBI Taxonomy" id="163361"/>
    <lineage>
        <taxon>Bacteria</taxon>
        <taxon>Bacillati</taxon>
        <taxon>Actinomycetota</taxon>
        <taxon>Actinomycetes</taxon>
        <taxon>Kitasatosporales</taxon>
        <taxon>Streptomycetaceae</taxon>
        <taxon>Streptomyces</taxon>
    </lineage>
</organism>
<comment type="similarity">
    <text evidence="1">Belongs to the short-chain dehydrogenases/reductases (SDR) family.</text>
</comment>
<sequence length="56" mass="5652">MTAQNLDFGGRVAIVTGAGQGMGRAHAKMRASRGARVVVNDLNADNAASAVAEIIA</sequence>
<comment type="caution">
    <text evidence="3">The sequence shown here is derived from an EMBL/GenBank/DDBJ whole genome shotgun (WGS) entry which is preliminary data.</text>
</comment>
<dbReference type="GO" id="GO:0016491">
    <property type="term" value="F:oxidoreductase activity"/>
    <property type="evidence" value="ECO:0007669"/>
    <property type="project" value="UniProtKB-KW"/>
</dbReference>
<dbReference type="InterPro" id="IPR036291">
    <property type="entry name" value="NAD(P)-bd_dom_sf"/>
</dbReference>
<protein>
    <submittedName>
        <fullName evidence="3">SDR family NAD(P)-dependent oxidoreductase</fullName>
    </submittedName>
</protein>
<reference evidence="3" key="1">
    <citation type="submission" date="2021-03" db="EMBL/GenBank/DDBJ databases">
        <title>Streptomyces poriferae sp. nov., a novel marine sponge-derived Actinobacteria species with anti-MRSA activity.</title>
        <authorList>
            <person name="Sandoval-Powers M."/>
            <person name="Kralova S."/>
            <person name="Nguyen G.-S."/>
            <person name="Fawwal D."/>
            <person name="Degnes K."/>
            <person name="Klinkenberg G."/>
            <person name="Sletta H."/>
            <person name="Wentzel A."/>
            <person name="Liles M.R."/>
        </authorList>
    </citation>
    <scope>NUCLEOTIDE SEQUENCE</scope>
    <source>
        <strain evidence="3">DSM 41794</strain>
    </source>
</reference>
<dbReference type="SUPFAM" id="SSF51735">
    <property type="entry name" value="NAD(P)-binding Rossmann-fold domains"/>
    <property type="match status" value="1"/>
</dbReference>
<dbReference type="Pfam" id="PF00106">
    <property type="entry name" value="adh_short"/>
    <property type="match status" value="1"/>
</dbReference>
<dbReference type="Gene3D" id="3.40.50.720">
    <property type="entry name" value="NAD(P)-binding Rossmann-like Domain"/>
    <property type="match status" value="1"/>
</dbReference>
<dbReference type="AlphaFoldDB" id="A0A939FI50"/>
<dbReference type="Proteomes" id="UP000664167">
    <property type="component" value="Unassembled WGS sequence"/>
</dbReference>
<dbReference type="PANTHER" id="PTHR45024:SF2">
    <property type="entry name" value="SCP2 DOMAIN-CONTAINING PROTEIN"/>
    <property type="match status" value="1"/>
</dbReference>
<evidence type="ECO:0000313" key="4">
    <source>
        <dbReference type="Proteomes" id="UP000664167"/>
    </source>
</evidence>
<keyword evidence="4" id="KW-1185">Reference proteome</keyword>
<gene>
    <name evidence="3" type="ORF">J0695_42525</name>
</gene>
<keyword evidence="2" id="KW-0560">Oxidoreductase</keyword>
<feature type="non-terminal residue" evidence="3">
    <location>
        <position position="56"/>
    </location>
</feature>
<dbReference type="EMBL" id="JAFLRJ010001525">
    <property type="protein sequence ID" value="MBO0518333.1"/>
    <property type="molecule type" value="Genomic_DNA"/>
</dbReference>
<evidence type="ECO:0000313" key="3">
    <source>
        <dbReference type="EMBL" id="MBO0518333.1"/>
    </source>
</evidence>
<dbReference type="RefSeq" id="WP_206970125.1">
    <property type="nucleotide sequence ID" value="NZ_JAFLRJ010001525.1"/>
</dbReference>
<dbReference type="PANTHER" id="PTHR45024">
    <property type="entry name" value="DEHYDROGENASES, SHORT CHAIN"/>
    <property type="match status" value="1"/>
</dbReference>
<proteinExistence type="inferred from homology"/>
<name>A0A939FI50_9ACTN</name>
<accession>A0A939FI50</accession>
<evidence type="ECO:0000256" key="1">
    <source>
        <dbReference type="ARBA" id="ARBA00006484"/>
    </source>
</evidence>
<evidence type="ECO:0000256" key="2">
    <source>
        <dbReference type="ARBA" id="ARBA00023002"/>
    </source>
</evidence>
<dbReference type="InterPro" id="IPR002347">
    <property type="entry name" value="SDR_fam"/>
</dbReference>